<accession>A0A0K9GPP6</accession>
<dbReference type="Proteomes" id="UP000037146">
    <property type="component" value="Unassembled WGS sequence"/>
</dbReference>
<dbReference type="EMBL" id="LFZW01000001">
    <property type="protein sequence ID" value="KMY48551.1"/>
    <property type="molecule type" value="Genomic_DNA"/>
</dbReference>
<keyword evidence="1" id="KW-1133">Transmembrane helix</keyword>
<evidence type="ECO:0000256" key="1">
    <source>
        <dbReference type="SAM" id="Phobius"/>
    </source>
</evidence>
<evidence type="ECO:0000313" key="2">
    <source>
        <dbReference type="EMBL" id="KMY48551.1"/>
    </source>
</evidence>
<protein>
    <submittedName>
        <fullName evidence="2">Uncharacterized protein</fullName>
    </submittedName>
</protein>
<keyword evidence="1" id="KW-0812">Transmembrane</keyword>
<dbReference type="OrthoDB" id="2447037at2"/>
<feature type="transmembrane region" description="Helical" evidence="1">
    <location>
        <begin position="50"/>
        <end position="73"/>
    </location>
</feature>
<dbReference type="RefSeq" id="WP_049679876.1">
    <property type="nucleotide sequence ID" value="NZ_LFZW01000001.1"/>
</dbReference>
<organism evidence="2 3">
    <name type="scientific">Peribacillus loiseleuriae</name>
    <dbReference type="NCBI Taxonomy" id="1679170"/>
    <lineage>
        <taxon>Bacteria</taxon>
        <taxon>Bacillati</taxon>
        <taxon>Bacillota</taxon>
        <taxon>Bacilli</taxon>
        <taxon>Bacillales</taxon>
        <taxon>Bacillaceae</taxon>
        <taxon>Peribacillus</taxon>
    </lineage>
</organism>
<evidence type="ECO:0000313" key="3">
    <source>
        <dbReference type="Proteomes" id="UP000037146"/>
    </source>
</evidence>
<dbReference type="AlphaFoldDB" id="A0A0K9GPP6"/>
<feature type="transmembrane region" description="Helical" evidence="1">
    <location>
        <begin position="12"/>
        <end position="30"/>
    </location>
</feature>
<gene>
    <name evidence="2" type="ORF">AC625_02670</name>
</gene>
<proteinExistence type="predicted"/>
<dbReference type="PATRIC" id="fig|1679170.3.peg.541"/>
<comment type="caution">
    <text evidence="2">The sequence shown here is derived from an EMBL/GenBank/DDBJ whole genome shotgun (WGS) entry which is preliminary data.</text>
</comment>
<keyword evidence="3" id="KW-1185">Reference proteome</keyword>
<keyword evidence="1" id="KW-0472">Membrane</keyword>
<sequence>MEVESLIKRKITVTFVTTMISSMILAYLYMADRVNSEYPHGLGGDFLGWLPVYSMYIGIIVLIYGNLVSVGFFRNLHWRYPE</sequence>
<reference evidence="3" key="1">
    <citation type="submission" date="2015-07" db="EMBL/GenBank/DDBJ databases">
        <title>Genome sequencing project for genomic taxonomy and phylogenomics of Bacillus-like bacteria.</title>
        <authorList>
            <person name="Liu B."/>
            <person name="Wang J."/>
            <person name="Zhu Y."/>
            <person name="Liu G."/>
            <person name="Chen Q."/>
            <person name="Chen Z."/>
            <person name="Lan J."/>
            <person name="Che J."/>
            <person name="Ge C."/>
            <person name="Shi H."/>
            <person name="Pan Z."/>
            <person name="Liu X."/>
        </authorList>
    </citation>
    <scope>NUCLEOTIDE SEQUENCE [LARGE SCALE GENOMIC DNA]</scope>
    <source>
        <strain evidence="3">FJAT-27997</strain>
    </source>
</reference>
<name>A0A0K9GPP6_9BACI</name>